<evidence type="ECO:0000256" key="16">
    <source>
        <dbReference type="ARBA" id="ARBA00031069"/>
    </source>
</evidence>
<organism evidence="20 21">
    <name type="scientific">Psylliodes chrysocephalus</name>
    <dbReference type="NCBI Taxonomy" id="3402493"/>
    <lineage>
        <taxon>Eukaryota</taxon>
        <taxon>Metazoa</taxon>
        <taxon>Ecdysozoa</taxon>
        <taxon>Arthropoda</taxon>
        <taxon>Hexapoda</taxon>
        <taxon>Insecta</taxon>
        <taxon>Pterygota</taxon>
        <taxon>Neoptera</taxon>
        <taxon>Endopterygota</taxon>
        <taxon>Coleoptera</taxon>
        <taxon>Polyphaga</taxon>
        <taxon>Cucujiformia</taxon>
        <taxon>Chrysomeloidea</taxon>
        <taxon>Chrysomelidae</taxon>
        <taxon>Galerucinae</taxon>
        <taxon>Alticini</taxon>
        <taxon>Psylliodes</taxon>
    </lineage>
</organism>
<evidence type="ECO:0000256" key="12">
    <source>
        <dbReference type="ARBA" id="ARBA00022803"/>
    </source>
</evidence>
<dbReference type="GO" id="GO:0005819">
    <property type="term" value="C:spindle"/>
    <property type="evidence" value="ECO:0007669"/>
    <property type="project" value="UniProtKB-SubCell"/>
</dbReference>
<comment type="subcellular location">
    <subcellularLocation>
        <location evidence="2">Cytoplasm</location>
        <location evidence="2">Cytoskeleton</location>
        <location evidence="2">Spindle</location>
    </subcellularLocation>
    <subcellularLocation>
        <location evidence="1">Nucleus</location>
    </subcellularLocation>
</comment>
<evidence type="ECO:0000256" key="10">
    <source>
        <dbReference type="ARBA" id="ARBA00022776"/>
    </source>
</evidence>
<evidence type="ECO:0000256" key="4">
    <source>
        <dbReference type="ARBA" id="ARBA00007450"/>
    </source>
</evidence>
<keyword evidence="10" id="KW-0498">Mitosis</keyword>
<accession>A0A9P0CCQ1</accession>
<evidence type="ECO:0000313" key="21">
    <source>
        <dbReference type="Proteomes" id="UP001153636"/>
    </source>
</evidence>
<keyword evidence="8" id="KW-0132">Cell division</keyword>
<dbReference type="Pfam" id="PF21371">
    <property type="entry name" value="Apc5_N"/>
    <property type="match status" value="1"/>
</dbReference>
<keyword evidence="7" id="KW-0597">Phosphoprotein</keyword>
<evidence type="ECO:0000256" key="1">
    <source>
        <dbReference type="ARBA" id="ARBA00004123"/>
    </source>
</evidence>
<evidence type="ECO:0000256" key="7">
    <source>
        <dbReference type="ARBA" id="ARBA00022553"/>
    </source>
</evidence>
<dbReference type="PANTHER" id="PTHR12830:SF9">
    <property type="entry name" value="ANAPHASE-PROMOTING COMPLEX SUBUNIT 5"/>
    <property type="match status" value="1"/>
</dbReference>
<dbReference type="GO" id="GO:0070979">
    <property type="term" value="P:protein K11-linked ubiquitination"/>
    <property type="evidence" value="ECO:0007669"/>
    <property type="project" value="TreeGrafter"/>
</dbReference>
<sequence>MSSKEVPGNTKKVVTEMITPHKITVSILIRNFCTFRDVEKGHEDQILMCKYRRDFCVLSLRLLQSPDLSLYELRGLLTSKKYVIPETLIESFDQALSTLNEEGIGNLLDNVDILVKIMNRSDDHLNTSGSVIAKSSIVGYYLRRFIVYFDKLTFSEVTKVYEDFQGYYEELQKMSKFAKANDEKNVDTWFDGREQWSRRQAELFIATQATLLSNNEGKALSPPELQKRINNILKSNPDLSGAHFISYLNYLRVDEYCGAIDSLLHCFDRNVDPDVKCYNDEKSKRHRFAALNLAILHYHFGHTEEALAALKESIKISQEANDNICLQHALSWLYRLTTVNEDKLIIHCILKSSELSLSYTASLGLQTFGQYGCLHTGKTYAIFETLAKSDMINCQHNYKDLISNNYSMKSSLWQLYGKTEMSSLWSQLLLYQNMDSVSSSKAFYGEGFCLAVCNIANHLLVEGDYALVNCVLSFAKRRFPNEPQSHVWMLCENVFVFTRSLYHEKWGEAEAAAQKILVLDKWEGYLRLAEVYFYKRDYVEADNCVEILLNQYENDNAYKFSDRYYYVRAKILKMEIQFAMSYPDNIPPGIITTLNNCLFESQSSQLDYQTALIHLQLANCMLHMGLTGQALGVLDKCLVQILGHGGCYDRARATLLYAKCLIADSSKLENEARGKVVIKCAHMLEKVKEQFRRVEAFYRVKDVLFLQSQLYNWVNMKSERNRCALEYRLLDEEYTTKNVYTLVKYV</sequence>
<keyword evidence="6" id="KW-0963">Cytoplasm</keyword>
<evidence type="ECO:0000259" key="18">
    <source>
        <dbReference type="Pfam" id="PF12862"/>
    </source>
</evidence>
<keyword evidence="14" id="KW-0539">Nucleus</keyword>
<evidence type="ECO:0000313" key="20">
    <source>
        <dbReference type="EMBL" id="CAH1101142.1"/>
    </source>
</evidence>
<proteinExistence type="inferred from homology"/>
<evidence type="ECO:0000256" key="13">
    <source>
        <dbReference type="ARBA" id="ARBA00023212"/>
    </source>
</evidence>
<dbReference type="CDD" id="cd16270">
    <property type="entry name" value="Apc5_N"/>
    <property type="match status" value="1"/>
</dbReference>
<reference evidence="20" key="1">
    <citation type="submission" date="2022-01" db="EMBL/GenBank/DDBJ databases">
        <authorList>
            <person name="King R."/>
        </authorList>
    </citation>
    <scope>NUCLEOTIDE SEQUENCE</scope>
</reference>
<keyword evidence="15" id="KW-0131">Cell cycle</keyword>
<evidence type="ECO:0000256" key="5">
    <source>
        <dbReference type="ARBA" id="ARBA00016066"/>
    </source>
</evidence>
<dbReference type="GO" id="GO:0005680">
    <property type="term" value="C:anaphase-promoting complex"/>
    <property type="evidence" value="ECO:0007669"/>
    <property type="project" value="InterPro"/>
</dbReference>
<evidence type="ECO:0000256" key="11">
    <source>
        <dbReference type="ARBA" id="ARBA00022786"/>
    </source>
</evidence>
<evidence type="ECO:0000256" key="14">
    <source>
        <dbReference type="ARBA" id="ARBA00023242"/>
    </source>
</evidence>
<keyword evidence="9" id="KW-0677">Repeat</keyword>
<evidence type="ECO:0000256" key="15">
    <source>
        <dbReference type="ARBA" id="ARBA00023306"/>
    </source>
</evidence>
<dbReference type="GO" id="GO:0051301">
    <property type="term" value="P:cell division"/>
    <property type="evidence" value="ECO:0007669"/>
    <property type="project" value="UniProtKB-KW"/>
</dbReference>
<protein>
    <recommendedName>
        <fullName evidence="5">Anaphase-promoting complex subunit 5</fullName>
    </recommendedName>
    <alternativeName>
        <fullName evidence="16">Cyclosome subunit 5</fullName>
    </alternativeName>
</protein>
<comment type="similarity">
    <text evidence="4">Belongs to the APC5 family.</text>
</comment>
<dbReference type="InterPro" id="IPR026000">
    <property type="entry name" value="Apc5_dom"/>
</dbReference>
<evidence type="ECO:0000256" key="6">
    <source>
        <dbReference type="ARBA" id="ARBA00022490"/>
    </source>
</evidence>
<dbReference type="InterPro" id="IPR011990">
    <property type="entry name" value="TPR-like_helical_dom_sf"/>
</dbReference>
<evidence type="ECO:0000256" key="3">
    <source>
        <dbReference type="ARBA" id="ARBA00004906"/>
    </source>
</evidence>
<name>A0A9P0CCQ1_9CUCU</name>
<dbReference type="InterPro" id="IPR048968">
    <property type="entry name" value="Apc5_N"/>
</dbReference>
<dbReference type="EMBL" id="OV651823">
    <property type="protein sequence ID" value="CAH1101142.1"/>
    <property type="molecule type" value="Genomic_DNA"/>
</dbReference>
<evidence type="ECO:0000259" key="19">
    <source>
        <dbReference type="Pfam" id="PF21371"/>
    </source>
</evidence>
<keyword evidence="11" id="KW-0833">Ubl conjugation pathway</keyword>
<dbReference type="AlphaFoldDB" id="A0A9P0CCQ1"/>
<evidence type="ECO:0000256" key="2">
    <source>
        <dbReference type="ARBA" id="ARBA00004186"/>
    </source>
</evidence>
<dbReference type="Pfam" id="PF12862">
    <property type="entry name" value="ANAPC5"/>
    <property type="match status" value="1"/>
</dbReference>
<dbReference type="SUPFAM" id="SSF48452">
    <property type="entry name" value="TPR-like"/>
    <property type="match status" value="1"/>
</dbReference>
<keyword evidence="12" id="KW-0802">TPR repeat</keyword>
<dbReference type="Proteomes" id="UP001153636">
    <property type="component" value="Chromosome 11"/>
</dbReference>
<comment type="function">
    <text evidence="17">Component of the anaphase promoting complex/cyclosome (APC/C), a cell cycle-regulated E3 ubiquitin ligase that controls progression through mitosis and the G1 phase of the cell cycle. The APC/C complex acts by mediating ubiquitination and subsequent degradation of target proteins: it mainly mediates the formation of 'Lys-11'-linked polyubiquitin chains and, to a lower extent, the formation of 'Lys-48'- and 'Lys-63'-linked polyubiquitin chains. The APC/C complex catalyzes assembly of branched 'Lys-11'-/'Lys-48'-linked branched ubiquitin chains on target proteins.</text>
</comment>
<dbReference type="Gene3D" id="1.25.40.10">
    <property type="entry name" value="Tetratricopeptide repeat domain"/>
    <property type="match status" value="1"/>
</dbReference>
<keyword evidence="21" id="KW-1185">Reference proteome</keyword>
<feature type="domain" description="Anaphase-promoting complex subunit 5" evidence="18">
    <location>
        <begin position="243"/>
        <end position="337"/>
    </location>
</feature>
<dbReference type="GO" id="GO:0031145">
    <property type="term" value="P:anaphase-promoting complex-dependent catabolic process"/>
    <property type="evidence" value="ECO:0007669"/>
    <property type="project" value="TreeGrafter"/>
</dbReference>
<keyword evidence="13" id="KW-0206">Cytoskeleton</keyword>
<evidence type="ECO:0000256" key="9">
    <source>
        <dbReference type="ARBA" id="ARBA00022737"/>
    </source>
</evidence>
<dbReference type="PANTHER" id="PTHR12830">
    <property type="entry name" value="ANAPHASE-PROMOTING COMPLEX SUBUNIT 5"/>
    <property type="match status" value="1"/>
</dbReference>
<comment type="pathway">
    <text evidence="3">Protein modification; protein ubiquitination.</text>
</comment>
<evidence type="ECO:0000256" key="17">
    <source>
        <dbReference type="ARBA" id="ARBA00045696"/>
    </source>
</evidence>
<feature type="domain" description="Anaphase-promoting complex subunit 5 N-terminal" evidence="19">
    <location>
        <begin position="18"/>
        <end position="171"/>
    </location>
</feature>
<dbReference type="OrthoDB" id="2504561at2759"/>
<evidence type="ECO:0000256" key="8">
    <source>
        <dbReference type="ARBA" id="ARBA00022618"/>
    </source>
</evidence>
<dbReference type="GO" id="GO:0045842">
    <property type="term" value="P:positive regulation of mitotic metaphase/anaphase transition"/>
    <property type="evidence" value="ECO:0007669"/>
    <property type="project" value="TreeGrafter"/>
</dbReference>
<dbReference type="InterPro" id="IPR037679">
    <property type="entry name" value="Apc5"/>
</dbReference>
<gene>
    <name evidence="20" type="ORF">PSYICH_LOCUS2952</name>
</gene>